<feature type="compositionally biased region" description="Low complexity" evidence="1">
    <location>
        <begin position="58"/>
        <end position="75"/>
    </location>
</feature>
<feature type="compositionally biased region" description="Low complexity" evidence="1">
    <location>
        <begin position="161"/>
        <end position="171"/>
    </location>
</feature>
<dbReference type="AlphaFoldDB" id="A0A7S4AQJ1"/>
<name>A0A7S4AQJ1_9STRA</name>
<feature type="compositionally biased region" description="Low complexity" evidence="1">
    <location>
        <begin position="191"/>
        <end position="202"/>
    </location>
</feature>
<accession>A0A7S4AQJ1</accession>
<dbReference type="EMBL" id="HBIX01023481">
    <property type="protein sequence ID" value="CAE0723528.1"/>
    <property type="molecule type" value="Transcribed_RNA"/>
</dbReference>
<feature type="compositionally biased region" description="Polar residues" evidence="1">
    <location>
        <begin position="1"/>
        <end position="12"/>
    </location>
</feature>
<protein>
    <submittedName>
        <fullName evidence="2">Uncharacterized protein</fullName>
    </submittedName>
</protein>
<feature type="region of interest" description="Disordered" evidence="1">
    <location>
        <begin position="1"/>
        <end position="109"/>
    </location>
</feature>
<gene>
    <name evidence="2" type="ORF">PAUS00366_LOCUS16284</name>
</gene>
<evidence type="ECO:0000313" key="2">
    <source>
        <dbReference type="EMBL" id="CAE0723528.1"/>
    </source>
</evidence>
<sequence>MSPQEGVENNTAAEAYHSEKEGKTEDPKDNDAEGDGEETTPGENGCEKEATPRSLGANNNDNNDNDNDNSSGSINDKSDGTTPMQYHNPSFDQVSRNEGGVPSPAPVVEKGGDNEFVKVSHLASVQVKAVPIQGILKSKNHPLKKNSFAARRIKLPRRSDSNSTDSLSSRGSPRHNRKRSDNNSNHLLGDTATTTGTSTSTYTSLLNGAEDASLGKFMKRIEKSPYEPGGCAERGESIFRKMKKLLLEDAEMTPQIIHMFGESNAECLKKASALVDKSGMVYSQTWTKGSIRGNPVGIIPNHLLLLVLVQTRFVKASELLLSGMCRDLEVYASVNRALDTWEWGEKYKLVRATKKNYKFKTNKRDCFKCAVFVARAHSCYLAFGKRELESGLIDKMTACLDIMESHLVDPSSIGSGYNGYATAAASTPVAATPTSSKKRKLPTPDAVFSASPAVPLSTSASSSGSSSTTSGTKSKSAAHNSNHHHNYHGHDTPVVKRKRGRPPKNAMQQITQQQRSLASATPVEASPAFQSKEENTEEESMSSSASSRHNRDSQSSRTKGGNVNGNVAGATTASMPCAPHGVSLRRPDPSLQELMSRFEDQYNEMGRRYTEMGTLLAQMKNALAVNRERSEQEVRRELLDEVQKSLLESLPKR</sequence>
<feature type="compositionally biased region" description="Low complexity" evidence="1">
    <location>
        <begin position="555"/>
        <end position="573"/>
    </location>
</feature>
<feature type="compositionally biased region" description="Basic and acidic residues" evidence="1">
    <location>
        <begin position="16"/>
        <end position="31"/>
    </location>
</feature>
<organism evidence="2">
    <name type="scientific">Pseudo-nitzschia australis</name>
    <dbReference type="NCBI Taxonomy" id="44445"/>
    <lineage>
        <taxon>Eukaryota</taxon>
        <taxon>Sar</taxon>
        <taxon>Stramenopiles</taxon>
        <taxon>Ochrophyta</taxon>
        <taxon>Bacillariophyta</taxon>
        <taxon>Bacillariophyceae</taxon>
        <taxon>Bacillariophycidae</taxon>
        <taxon>Bacillariales</taxon>
        <taxon>Bacillariaceae</taxon>
        <taxon>Pseudo-nitzschia</taxon>
    </lineage>
</organism>
<feature type="compositionally biased region" description="Low complexity" evidence="1">
    <location>
        <begin position="449"/>
        <end position="480"/>
    </location>
</feature>
<feature type="region of interest" description="Disordered" evidence="1">
    <location>
        <begin position="146"/>
        <end position="202"/>
    </location>
</feature>
<evidence type="ECO:0000256" key="1">
    <source>
        <dbReference type="SAM" id="MobiDB-lite"/>
    </source>
</evidence>
<feature type="compositionally biased region" description="Polar residues" evidence="1">
    <location>
        <begin position="506"/>
        <end position="519"/>
    </location>
</feature>
<feature type="region of interest" description="Disordered" evidence="1">
    <location>
        <begin position="428"/>
        <end position="587"/>
    </location>
</feature>
<reference evidence="2" key="1">
    <citation type="submission" date="2021-01" db="EMBL/GenBank/DDBJ databases">
        <authorList>
            <person name="Corre E."/>
            <person name="Pelletier E."/>
            <person name="Niang G."/>
            <person name="Scheremetjew M."/>
            <person name="Finn R."/>
            <person name="Kale V."/>
            <person name="Holt S."/>
            <person name="Cochrane G."/>
            <person name="Meng A."/>
            <person name="Brown T."/>
            <person name="Cohen L."/>
        </authorList>
    </citation>
    <scope>NUCLEOTIDE SEQUENCE</scope>
    <source>
        <strain evidence="2">10249 10 AB</strain>
    </source>
</reference>
<proteinExistence type="predicted"/>
<feature type="compositionally biased region" description="Polar residues" evidence="1">
    <location>
        <begin position="80"/>
        <end position="96"/>
    </location>
</feature>